<keyword evidence="5 8" id="KW-0812">Transmembrane</keyword>
<accession>A0A5N0V1E7</accession>
<keyword evidence="7 8" id="KW-0472">Membrane</keyword>
<feature type="transmembrane region" description="Helical" evidence="8">
    <location>
        <begin position="229"/>
        <end position="250"/>
    </location>
</feature>
<dbReference type="EMBL" id="VMNW02000037">
    <property type="protein sequence ID" value="KAA9158119.1"/>
    <property type="molecule type" value="Genomic_DNA"/>
</dbReference>
<evidence type="ECO:0000256" key="6">
    <source>
        <dbReference type="ARBA" id="ARBA00022989"/>
    </source>
</evidence>
<dbReference type="Proteomes" id="UP000319769">
    <property type="component" value="Unassembled WGS sequence"/>
</dbReference>
<dbReference type="RefSeq" id="WP_150980461.1">
    <property type="nucleotide sequence ID" value="NZ_VMNW02000037.1"/>
</dbReference>
<reference evidence="9" key="1">
    <citation type="submission" date="2019-09" db="EMBL/GenBank/DDBJ databases">
        <authorList>
            <person name="Teo W.F.A."/>
            <person name="Duangmal K."/>
        </authorList>
    </citation>
    <scope>NUCLEOTIDE SEQUENCE [LARGE SCALE GENOMIC DNA]</scope>
    <source>
        <strain evidence="9">K81G1</strain>
    </source>
</reference>
<feature type="non-terminal residue" evidence="9">
    <location>
        <position position="382"/>
    </location>
</feature>
<evidence type="ECO:0000256" key="8">
    <source>
        <dbReference type="SAM" id="Phobius"/>
    </source>
</evidence>
<feature type="transmembrane region" description="Helical" evidence="8">
    <location>
        <begin position="58"/>
        <end position="76"/>
    </location>
</feature>
<comment type="similarity">
    <text evidence="2">Belongs to the autoinducer-2 exporter (AI-2E) (TC 2.A.86) family.</text>
</comment>
<feature type="transmembrane region" description="Helical" evidence="8">
    <location>
        <begin position="283"/>
        <end position="307"/>
    </location>
</feature>
<feature type="transmembrane region" description="Helical" evidence="8">
    <location>
        <begin position="327"/>
        <end position="354"/>
    </location>
</feature>
<name>A0A5N0V1E7_9PSEU</name>
<dbReference type="InterPro" id="IPR002549">
    <property type="entry name" value="AI-2E-like"/>
</dbReference>
<keyword evidence="6 8" id="KW-1133">Transmembrane helix</keyword>
<feature type="transmembrane region" description="Helical" evidence="8">
    <location>
        <begin position="88"/>
        <end position="116"/>
    </location>
</feature>
<keyword evidence="4" id="KW-1003">Cell membrane</keyword>
<proteinExistence type="inferred from homology"/>
<evidence type="ECO:0000256" key="1">
    <source>
        <dbReference type="ARBA" id="ARBA00004651"/>
    </source>
</evidence>
<dbReference type="GO" id="GO:0005886">
    <property type="term" value="C:plasma membrane"/>
    <property type="evidence" value="ECO:0007669"/>
    <property type="project" value="UniProtKB-SubCell"/>
</dbReference>
<feature type="transmembrane region" description="Helical" evidence="8">
    <location>
        <begin position="256"/>
        <end position="276"/>
    </location>
</feature>
<evidence type="ECO:0000256" key="5">
    <source>
        <dbReference type="ARBA" id="ARBA00022692"/>
    </source>
</evidence>
<protein>
    <submittedName>
        <fullName evidence="9">AI-2E family transporter</fullName>
    </submittedName>
</protein>
<gene>
    <name evidence="9" type="ORF">FPZ12_023745</name>
</gene>
<evidence type="ECO:0000256" key="2">
    <source>
        <dbReference type="ARBA" id="ARBA00009773"/>
    </source>
</evidence>
<evidence type="ECO:0000313" key="9">
    <source>
        <dbReference type="EMBL" id="KAA9158119.1"/>
    </source>
</evidence>
<evidence type="ECO:0000256" key="7">
    <source>
        <dbReference type="ARBA" id="ARBA00023136"/>
    </source>
</evidence>
<evidence type="ECO:0000313" key="10">
    <source>
        <dbReference type="Proteomes" id="UP000319769"/>
    </source>
</evidence>
<dbReference type="PANTHER" id="PTHR21716:SF53">
    <property type="entry name" value="PERMEASE PERM-RELATED"/>
    <property type="match status" value="1"/>
</dbReference>
<feature type="transmembrane region" description="Helical" evidence="8">
    <location>
        <begin position="30"/>
        <end position="52"/>
    </location>
</feature>
<comment type="caution">
    <text evidence="9">The sequence shown here is derived from an EMBL/GenBank/DDBJ whole genome shotgun (WGS) entry which is preliminary data.</text>
</comment>
<feature type="transmembrane region" description="Helical" evidence="8">
    <location>
        <begin position="172"/>
        <end position="194"/>
    </location>
</feature>
<dbReference type="PANTHER" id="PTHR21716">
    <property type="entry name" value="TRANSMEMBRANE PROTEIN"/>
    <property type="match status" value="1"/>
</dbReference>
<sequence>MDASKDPGRFPVDSRGTRDAARAVPWSLRVAAAVSWRFLLVIAGIGTVFWLLGYLEEVAIPVGIALLVSALFAPLVGRLQRWGVPRGLATLIAIVVGLAVVGGVLTLVITTVIAALPQLQSRVSASLTSINDWLQSGPLHLSHDQLQQWLDNALSAVNGNSSELANKAVQTLGTIGTTLTEALLALFTLIFFLYSGPQIWRFTLRAVPRDVRDQVDVAGRRGFASLVSYVRATVGVACVDAVCIGVGIWIVGVPLAVPLAALIFIGAFIPIIGAVLTGAIAVLVALVANGFISALIVLAILIGVMQLESHVLQPFLLGRAVRLHPLAVVLAIAVGLEVSGIIGALLAVPILAVLKSAIGSMLRDPEMDPNEVNALRPRSARP</sequence>
<comment type="subcellular location">
    <subcellularLocation>
        <location evidence="1">Cell membrane</location>
        <topology evidence="1">Multi-pass membrane protein</topology>
    </subcellularLocation>
</comment>
<dbReference type="GO" id="GO:0055085">
    <property type="term" value="P:transmembrane transport"/>
    <property type="evidence" value="ECO:0007669"/>
    <property type="project" value="TreeGrafter"/>
</dbReference>
<keyword evidence="10" id="KW-1185">Reference proteome</keyword>
<keyword evidence="3" id="KW-0813">Transport</keyword>
<dbReference type="AlphaFoldDB" id="A0A5N0V1E7"/>
<organism evidence="9 10">
    <name type="scientific">Amycolatopsis acidicola</name>
    <dbReference type="NCBI Taxonomy" id="2596893"/>
    <lineage>
        <taxon>Bacteria</taxon>
        <taxon>Bacillati</taxon>
        <taxon>Actinomycetota</taxon>
        <taxon>Actinomycetes</taxon>
        <taxon>Pseudonocardiales</taxon>
        <taxon>Pseudonocardiaceae</taxon>
        <taxon>Amycolatopsis</taxon>
    </lineage>
</organism>
<dbReference type="Pfam" id="PF01594">
    <property type="entry name" value="AI-2E_transport"/>
    <property type="match status" value="1"/>
</dbReference>
<dbReference type="OrthoDB" id="9784366at2"/>
<evidence type="ECO:0000256" key="4">
    <source>
        <dbReference type="ARBA" id="ARBA00022475"/>
    </source>
</evidence>
<evidence type="ECO:0000256" key="3">
    <source>
        <dbReference type="ARBA" id="ARBA00022448"/>
    </source>
</evidence>